<protein>
    <submittedName>
        <fullName evidence="2">FTH domain-containing protein</fullName>
    </submittedName>
</protein>
<accession>A0A1I7YQ30</accession>
<organism evidence="1 2">
    <name type="scientific">Steinernema glaseri</name>
    <dbReference type="NCBI Taxonomy" id="37863"/>
    <lineage>
        <taxon>Eukaryota</taxon>
        <taxon>Metazoa</taxon>
        <taxon>Ecdysozoa</taxon>
        <taxon>Nematoda</taxon>
        <taxon>Chromadorea</taxon>
        <taxon>Rhabditida</taxon>
        <taxon>Tylenchina</taxon>
        <taxon>Panagrolaimomorpha</taxon>
        <taxon>Strongyloidoidea</taxon>
        <taxon>Steinernematidae</taxon>
        <taxon>Steinernema</taxon>
    </lineage>
</organism>
<dbReference type="Proteomes" id="UP000095287">
    <property type="component" value="Unplaced"/>
</dbReference>
<keyword evidence="1" id="KW-1185">Reference proteome</keyword>
<dbReference type="WBParaSite" id="L893_g18661.t1">
    <property type="protein sequence ID" value="L893_g18661.t1"/>
    <property type="gene ID" value="L893_g18661"/>
</dbReference>
<proteinExistence type="predicted"/>
<sequence length="299" mass="34813">MDSVPSLFVESVCLCLERWSIRRNCRISSIWGEVSSSTFKKIHTLQVFVREQEGKFYAAAQPIVSWNYDKAVPVDSVNLKFITNFRIETETLTDHNNNWKEISVDKLRRLCEFIKPMTEGTPPVHYDNEYCNKINIGMTSWITRKLLSLRLHVDCVDLWVLREEFLSDAEEFLQNAGPLYDITIYCRPFVLKHSTVDALIDKFVPVDGSRFTLFGKNCVTKGQLERLVLKCEMSNKKVTIEILSESFTDSPKMTDFFDFAQKIQEKQVIATEEKTKLELRVEYLLPGSLVWEWDVPSRK</sequence>
<evidence type="ECO:0000313" key="1">
    <source>
        <dbReference type="Proteomes" id="UP000095287"/>
    </source>
</evidence>
<dbReference type="AlphaFoldDB" id="A0A1I7YQ30"/>
<reference evidence="2" key="1">
    <citation type="submission" date="2016-11" db="UniProtKB">
        <authorList>
            <consortium name="WormBaseParasite"/>
        </authorList>
    </citation>
    <scope>IDENTIFICATION</scope>
</reference>
<name>A0A1I7YQ30_9BILA</name>
<evidence type="ECO:0000313" key="2">
    <source>
        <dbReference type="WBParaSite" id="L893_g18661.t1"/>
    </source>
</evidence>